<name>A0A2M7XD54_9BACT</name>
<dbReference type="InterPro" id="IPR000652">
    <property type="entry name" value="Triosephosphate_isomerase"/>
</dbReference>
<keyword evidence="3 7" id="KW-0312">Gluconeogenesis</keyword>
<dbReference type="InterPro" id="IPR020861">
    <property type="entry name" value="Triosephosphate_isomerase_AS"/>
</dbReference>
<gene>
    <name evidence="7" type="primary">tpiA</name>
    <name evidence="9" type="ORF">CO173_04580</name>
</gene>
<organism evidence="9 10">
    <name type="scientific">Candidatus Uhrbacteria bacterium CG_4_9_14_3_um_filter_41_35</name>
    <dbReference type="NCBI Taxonomy" id="1975034"/>
    <lineage>
        <taxon>Bacteria</taxon>
        <taxon>Candidatus Uhriibacteriota</taxon>
    </lineage>
</organism>
<comment type="subcellular location">
    <subcellularLocation>
        <location evidence="7 8">Cytoplasm</location>
    </subcellularLocation>
</comment>
<comment type="function">
    <text evidence="7">Involved in the gluconeogenesis. Catalyzes stereospecifically the conversion of dihydroxyacetone phosphate (DHAP) to D-glyceraldehyde-3-phosphate (G3P).</text>
</comment>
<dbReference type="EMBL" id="PFWT01000025">
    <property type="protein sequence ID" value="PJA45818.1"/>
    <property type="molecule type" value="Genomic_DNA"/>
</dbReference>
<comment type="catalytic activity">
    <reaction evidence="7 8">
        <text>D-glyceraldehyde 3-phosphate = dihydroxyacetone phosphate</text>
        <dbReference type="Rhea" id="RHEA:18585"/>
        <dbReference type="ChEBI" id="CHEBI:57642"/>
        <dbReference type="ChEBI" id="CHEBI:59776"/>
        <dbReference type="EC" id="5.3.1.1"/>
    </reaction>
</comment>
<comment type="pathway">
    <text evidence="7 8">Carbohydrate biosynthesis; gluconeogenesis.</text>
</comment>
<comment type="subunit">
    <text evidence="7 8">Homodimer.</text>
</comment>
<dbReference type="UniPathway" id="UPA00109">
    <property type="reaction ID" value="UER00189"/>
</dbReference>
<comment type="pathway">
    <text evidence="1 7 8">Carbohydrate degradation; glycolysis; D-glyceraldehyde 3-phosphate from glycerone phosphate: step 1/1.</text>
</comment>
<evidence type="ECO:0000256" key="5">
    <source>
        <dbReference type="ARBA" id="ARBA00023152"/>
    </source>
</evidence>
<evidence type="ECO:0000256" key="1">
    <source>
        <dbReference type="ARBA" id="ARBA00004680"/>
    </source>
</evidence>
<evidence type="ECO:0000256" key="6">
    <source>
        <dbReference type="ARBA" id="ARBA00023235"/>
    </source>
</evidence>
<dbReference type="EC" id="5.3.1.1" evidence="7 8"/>
<dbReference type="CDD" id="cd00311">
    <property type="entry name" value="TIM"/>
    <property type="match status" value="1"/>
</dbReference>
<comment type="caution">
    <text evidence="9">The sequence shown here is derived from an EMBL/GenBank/DDBJ whole genome shotgun (WGS) entry which is preliminary data.</text>
</comment>
<evidence type="ECO:0000256" key="3">
    <source>
        <dbReference type="ARBA" id="ARBA00022432"/>
    </source>
</evidence>
<evidence type="ECO:0000256" key="8">
    <source>
        <dbReference type="RuleBase" id="RU363013"/>
    </source>
</evidence>
<evidence type="ECO:0000313" key="9">
    <source>
        <dbReference type="EMBL" id="PJA45818.1"/>
    </source>
</evidence>
<feature type="active site" description="Proton acceptor" evidence="7">
    <location>
        <position position="166"/>
    </location>
</feature>
<evidence type="ECO:0000256" key="7">
    <source>
        <dbReference type="HAMAP-Rule" id="MF_00147"/>
    </source>
</evidence>
<evidence type="ECO:0000256" key="2">
    <source>
        <dbReference type="ARBA" id="ARBA00007422"/>
    </source>
</evidence>
<dbReference type="UniPathway" id="UPA00138"/>
<keyword evidence="4 7" id="KW-0963">Cytoplasm</keyword>
<dbReference type="InterPro" id="IPR022896">
    <property type="entry name" value="TrioseP_Isoase_bac/euk"/>
</dbReference>
<dbReference type="InterPro" id="IPR013785">
    <property type="entry name" value="Aldolase_TIM"/>
</dbReference>
<dbReference type="GO" id="GO:0005829">
    <property type="term" value="C:cytosol"/>
    <property type="evidence" value="ECO:0007669"/>
    <property type="project" value="TreeGrafter"/>
</dbReference>
<feature type="binding site" evidence="7">
    <location>
        <position position="172"/>
    </location>
    <ligand>
        <name>substrate</name>
    </ligand>
</feature>
<comment type="similarity">
    <text evidence="2 7 8">Belongs to the triosephosphate isomerase family.</text>
</comment>
<protein>
    <recommendedName>
        <fullName evidence="7 8">Triosephosphate isomerase</fullName>
        <shortName evidence="7">TIM</shortName>
        <shortName evidence="7">TPI</shortName>
        <ecNumber evidence="7 8">5.3.1.1</ecNumber>
    </recommendedName>
    <alternativeName>
        <fullName evidence="7">Triose-phosphate isomerase</fullName>
    </alternativeName>
</protein>
<dbReference type="Gene3D" id="3.20.20.70">
    <property type="entry name" value="Aldolase class I"/>
    <property type="match status" value="1"/>
</dbReference>
<evidence type="ECO:0000313" key="10">
    <source>
        <dbReference type="Proteomes" id="UP000231263"/>
    </source>
</evidence>
<dbReference type="GO" id="GO:0004807">
    <property type="term" value="F:triose-phosphate isomerase activity"/>
    <property type="evidence" value="ECO:0007669"/>
    <property type="project" value="UniProtKB-UniRule"/>
</dbReference>
<dbReference type="PROSITE" id="PS00171">
    <property type="entry name" value="TIM_1"/>
    <property type="match status" value="1"/>
</dbReference>
<sequence>MKTVIGNWKMNLGIRESVALAHGVLQSLKGKELTPDVVICPPFTVLSEVQKAVSKSKLALGAQNCGPDRAGAFTGEISVPMLKDVGCSFVIIGHSERRNYMQEDGVLLHKKFRLALEEKITPVLCVGESKIEREAGQAITFVKNQLKEIFENQTIPKTSRLMVAYEPIWAIGTGAPASVADIVEMHQIIRAEVAKYTGAEPERVEVLYGGSVTSENAYGYLRESEIDGLLIGGASLKLNQFTEIINLASDILNAQI</sequence>
<dbReference type="HAMAP" id="MF_00147_B">
    <property type="entry name" value="TIM_B"/>
    <property type="match status" value="1"/>
</dbReference>
<dbReference type="GO" id="GO:0019563">
    <property type="term" value="P:glycerol catabolic process"/>
    <property type="evidence" value="ECO:0007669"/>
    <property type="project" value="TreeGrafter"/>
</dbReference>
<reference evidence="10" key="1">
    <citation type="submission" date="2017-09" db="EMBL/GenBank/DDBJ databases">
        <title>Depth-based differentiation of microbial function through sediment-hosted aquifers and enrichment of novel symbionts in the deep terrestrial subsurface.</title>
        <authorList>
            <person name="Probst A.J."/>
            <person name="Ladd B."/>
            <person name="Jarett J.K."/>
            <person name="Geller-Mcgrath D.E."/>
            <person name="Sieber C.M.K."/>
            <person name="Emerson J.B."/>
            <person name="Anantharaman K."/>
            <person name="Thomas B.C."/>
            <person name="Malmstrom R."/>
            <person name="Stieglmeier M."/>
            <person name="Klingl A."/>
            <person name="Woyke T."/>
            <person name="Ryan C.M."/>
            <person name="Banfield J.F."/>
        </authorList>
    </citation>
    <scope>NUCLEOTIDE SEQUENCE [LARGE SCALE GENOMIC DNA]</scope>
</reference>
<dbReference type="FunFam" id="3.20.20.70:FF:000016">
    <property type="entry name" value="Triosephosphate isomerase"/>
    <property type="match status" value="1"/>
</dbReference>
<evidence type="ECO:0000256" key="4">
    <source>
        <dbReference type="ARBA" id="ARBA00022490"/>
    </source>
</evidence>
<dbReference type="Pfam" id="PF00121">
    <property type="entry name" value="TIM"/>
    <property type="match status" value="1"/>
</dbReference>
<feature type="binding site" evidence="7">
    <location>
        <begin position="7"/>
        <end position="9"/>
    </location>
    <ligand>
        <name>substrate</name>
    </ligand>
</feature>
<dbReference type="SUPFAM" id="SSF51351">
    <property type="entry name" value="Triosephosphate isomerase (TIM)"/>
    <property type="match status" value="1"/>
</dbReference>
<dbReference type="NCBIfam" id="TIGR00419">
    <property type="entry name" value="tim"/>
    <property type="match status" value="1"/>
</dbReference>
<dbReference type="GO" id="GO:0006096">
    <property type="term" value="P:glycolytic process"/>
    <property type="evidence" value="ECO:0007669"/>
    <property type="project" value="UniProtKB-UniRule"/>
</dbReference>
<accession>A0A2M7XD54</accession>
<dbReference type="GO" id="GO:0046166">
    <property type="term" value="P:glyceraldehyde-3-phosphate biosynthetic process"/>
    <property type="evidence" value="ECO:0007669"/>
    <property type="project" value="TreeGrafter"/>
</dbReference>
<keyword evidence="6 7" id="KW-0413">Isomerase</keyword>
<feature type="binding site" evidence="7">
    <location>
        <position position="211"/>
    </location>
    <ligand>
        <name>substrate</name>
    </ligand>
</feature>
<dbReference type="PROSITE" id="PS51440">
    <property type="entry name" value="TIM_2"/>
    <property type="match status" value="1"/>
</dbReference>
<feature type="active site" description="Electrophile" evidence="7">
    <location>
        <position position="94"/>
    </location>
</feature>
<dbReference type="PANTHER" id="PTHR21139:SF42">
    <property type="entry name" value="TRIOSEPHOSPHATE ISOMERASE"/>
    <property type="match status" value="1"/>
</dbReference>
<dbReference type="PANTHER" id="PTHR21139">
    <property type="entry name" value="TRIOSEPHOSPHATE ISOMERASE"/>
    <property type="match status" value="1"/>
</dbReference>
<proteinExistence type="inferred from homology"/>
<feature type="binding site" evidence="7">
    <location>
        <begin position="232"/>
        <end position="233"/>
    </location>
    <ligand>
        <name>substrate</name>
    </ligand>
</feature>
<dbReference type="AlphaFoldDB" id="A0A2M7XD54"/>
<dbReference type="Proteomes" id="UP000231263">
    <property type="component" value="Unassembled WGS sequence"/>
</dbReference>
<dbReference type="InterPro" id="IPR035990">
    <property type="entry name" value="TIM_sf"/>
</dbReference>
<keyword evidence="5 7" id="KW-0324">Glycolysis</keyword>
<dbReference type="GO" id="GO:0006094">
    <property type="term" value="P:gluconeogenesis"/>
    <property type="evidence" value="ECO:0007669"/>
    <property type="project" value="UniProtKB-UniRule"/>
</dbReference>